<evidence type="ECO:0000313" key="3">
    <source>
        <dbReference type="Proteomes" id="UP000481621"/>
    </source>
</evidence>
<dbReference type="InterPro" id="IPR005149">
    <property type="entry name" value="Tscrpt_reg_PadR_N"/>
</dbReference>
<organism evidence="2 3">
    <name type="scientific">Neobacillus thermocopriae</name>
    <dbReference type="NCBI Taxonomy" id="1215031"/>
    <lineage>
        <taxon>Bacteria</taxon>
        <taxon>Bacillati</taxon>
        <taxon>Bacillota</taxon>
        <taxon>Bacilli</taxon>
        <taxon>Bacillales</taxon>
        <taxon>Bacillaceae</taxon>
        <taxon>Neobacillus</taxon>
    </lineage>
</organism>
<feature type="domain" description="Transcription regulator PadR N-terminal" evidence="1">
    <location>
        <begin position="6"/>
        <end position="82"/>
    </location>
</feature>
<dbReference type="Pfam" id="PF03551">
    <property type="entry name" value="PadR"/>
    <property type="match status" value="1"/>
</dbReference>
<dbReference type="Gene3D" id="1.10.10.10">
    <property type="entry name" value="Winged helix-like DNA-binding domain superfamily/Winged helix DNA-binding domain"/>
    <property type="match status" value="1"/>
</dbReference>
<dbReference type="InterPro" id="IPR052509">
    <property type="entry name" value="Metal_resp_DNA-bind_regulator"/>
</dbReference>
<keyword evidence="3" id="KW-1185">Reference proteome</keyword>
<dbReference type="AlphaFoldDB" id="A0A6B3TQ34"/>
<dbReference type="PANTHER" id="PTHR33169:SF14">
    <property type="entry name" value="TRANSCRIPTIONAL REGULATOR RV3488"/>
    <property type="match status" value="1"/>
</dbReference>
<evidence type="ECO:0000313" key="2">
    <source>
        <dbReference type="EMBL" id="NEX78923.1"/>
    </source>
</evidence>
<gene>
    <name evidence="2" type="ORF">G4Z05_08490</name>
</gene>
<accession>A0A6B3TQ34</accession>
<comment type="caution">
    <text evidence="2">The sequence shown here is derived from an EMBL/GenBank/DDBJ whole genome shotgun (WGS) entry which is preliminary data.</text>
</comment>
<dbReference type="EMBL" id="JAAIUV010000011">
    <property type="protein sequence ID" value="NEX78923.1"/>
    <property type="molecule type" value="Genomic_DNA"/>
</dbReference>
<dbReference type="InterPro" id="IPR036388">
    <property type="entry name" value="WH-like_DNA-bd_sf"/>
</dbReference>
<reference evidence="2" key="1">
    <citation type="submission" date="2020-02" db="EMBL/GenBank/DDBJ databases">
        <title>Bacillus sedimentmangrovi sp. nov., isolated from sediment of the mangrove ecosystem.</title>
        <authorList>
            <person name="Liu G."/>
        </authorList>
    </citation>
    <scope>NUCLEOTIDE SEQUENCE [LARGE SCALE GENOMIC DNA]</scope>
    <source>
        <strain evidence="2">SgZ-7</strain>
    </source>
</reference>
<evidence type="ECO:0000259" key="1">
    <source>
        <dbReference type="Pfam" id="PF03551"/>
    </source>
</evidence>
<dbReference type="SUPFAM" id="SSF46785">
    <property type="entry name" value="Winged helix' DNA-binding domain"/>
    <property type="match status" value="1"/>
</dbReference>
<dbReference type="RefSeq" id="WP_163251466.1">
    <property type="nucleotide sequence ID" value="NZ_JAAIUV010000011.1"/>
</dbReference>
<dbReference type="InterPro" id="IPR036390">
    <property type="entry name" value="WH_DNA-bd_sf"/>
</dbReference>
<sequence length="179" mass="20970">MIPLLILGLLIQNPGAHGYELLNLMEKRHYKYIVNFTKGSFYYNLQQLEKKGLIEQIQQMSSINNREVNTYKITSLGLEEFDKLMTKYGTKSEYVNLQFYGALLFANEIDKNKILELIQSQIEQTEAKIALLDQYLANSEELPGKIDYFRRMNENSRSHHLVNLNWFKKLKADIENAVE</sequence>
<dbReference type="PANTHER" id="PTHR33169">
    <property type="entry name" value="PADR-FAMILY TRANSCRIPTIONAL REGULATOR"/>
    <property type="match status" value="1"/>
</dbReference>
<protein>
    <submittedName>
        <fullName evidence="2">PadR family transcriptional regulator</fullName>
    </submittedName>
</protein>
<name>A0A6B3TQ34_9BACI</name>
<proteinExistence type="predicted"/>
<dbReference type="Proteomes" id="UP000481621">
    <property type="component" value="Unassembled WGS sequence"/>
</dbReference>